<proteinExistence type="inferred from homology"/>
<dbReference type="eggNOG" id="COG0300">
    <property type="taxonomic scope" value="Bacteria"/>
</dbReference>
<dbReference type="CDD" id="cd05233">
    <property type="entry name" value="SDR_c"/>
    <property type="match status" value="1"/>
</dbReference>
<dbReference type="OrthoDB" id="9808814at2"/>
<accession>A0A077FFK7</accession>
<reference evidence="3 4" key="1">
    <citation type="submission" date="2014-07" db="EMBL/GenBank/DDBJ databases">
        <authorList>
            <person name="Lee K."/>
            <person name="Lim J.Y."/>
            <person name="Hwang I."/>
        </authorList>
    </citation>
    <scope>NUCLEOTIDE SEQUENCE [LARGE SCALE GENOMIC DNA]</scope>
    <source>
        <strain evidence="3 4">KL28</strain>
    </source>
</reference>
<dbReference type="InterPro" id="IPR002347">
    <property type="entry name" value="SDR_fam"/>
</dbReference>
<dbReference type="Pfam" id="PF00106">
    <property type="entry name" value="adh_short"/>
    <property type="match status" value="1"/>
</dbReference>
<dbReference type="Gene3D" id="3.40.50.720">
    <property type="entry name" value="NAD(P)-binding Rossmann-like Domain"/>
    <property type="match status" value="1"/>
</dbReference>
<dbReference type="AlphaFoldDB" id="A0A077FFK7"/>
<dbReference type="GO" id="GO:0016491">
    <property type="term" value="F:oxidoreductase activity"/>
    <property type="evidence" value="ECO:0007669"/>
    <property type="project" value="UniProtKB-KW"/>
</dbReference>
<dbReference type="SUPFAM" id="SSF51735">
    <property type="entry name" value="NAD(P)-binding Rossmann-fold domains"/>
    <property type="match status" value="1"/>
</dbReference>
<organism evidence="3 4">
    <name type="scientific">Pseudomonas alkylphenolica</name>
    <dbReference type="NCBI Taxonomy" id="237609"/>
    <lineage>
        <taxon>Bacteria</taxon>
        <taxon>Pseudomonadati</taxon>
        <taxon>Pseudomonadota</taxon>
        <taxon>Gammaproteobacteria</taxon>
        <taxon>Pseudomonadales</taxon>
        <taxon>Pseudomonadaceae</taxon>
        <taxon>Pseudomonas</taxon>
    </lineage>
</organism>
<sequence length="239" mass="25900">MRTMVVGASKGLGKALIEGLGEVGDTLIGVSRSKPQGLDAQPGVQVQWVAADLTHPRQAAQQLEQAVAEQGLDTLIYNLGIWEQRAFGPDYDFLEDDEEQIEAIVSCNITATLLVIKRLLPTLLQSTRPRIILTGSTSGLARSGRPEVTFGASKFALRGIADALREGYRQQHLGVTCLNLGYLNTDDALAIPREVAEQQGEGQLIPVHDVVQVVRMALSLSSASFVRELTLPAILDERF</sequence>
<gene>
    <name evidence="3" type="ORF">PSAKL28_28340</name>
</gene>
<evidence type="ECO:0000313" key="3">
    <source>
        <dbReference type="EMBL" id="AIL62026.1"/>
    </source>
</evidence>
<evidence type="ECO:0000256" key="2">
    <source>
        <dbReference type="ARBA" id="ARBA00023002"/>
    </source>
</evidence>
<dbReference type="GO" id="GO:0016020">
    <property type="term" value="C:membrane"/>
    <property type="evidence" value="ECO:0007669"/>
    <property type="project" value="TreeGrafter"/>
</dbReference>
<dbReference type="HOGENOM" id="CLU_010194_28_0_6"/>
<dbReference type="RefSeq" id="WP_038611555.1">
    <property type="nucleotide sequence ID" value="NZ_CP009048.1"/>
</dbReference>
<evidence type="ECO:0000313" key="4">
    <source>
        <dbReference type="Proteomes" id="UP000028931"/>
    </source>
</evidence>
<evidence type="ECO:0000256" key="1">
    <source>
        <dbReference type="ARBA" id="ARBA00006484"/>
    </source>
</evidence>
<dbReference type="PANTHER" id="PTHR44196:SF1">
    <property type="entry name" value="DEHYDROGENASE_REDUCTASE SDR FAMILY MEMBER 7B"/>
    <property type="match status" value="1"/>
</dbReference>
<dbReference type="EMBL" id="CP009048">
    <property type="protein sequence ID" value="AIL62026.1"/>
    <property type="molecule type" value="Genomic_DNA"/>
</dbReference>
<name>A0A077FFK7_9PSED</name>
<dbReference type="PANTHER" id="PTHR44196">
    <property type="entry name" value="DEHYDROGENASE/REDUCTASE SDR FAMILY MEMBER 7B"/>
    <property type="match status" value="1"/>
</dbReference>
<dbReference type="KEGG" id="palk:PSAKL28_28340"/>
<comment type="similarity">
    <text evidence="1">Belongs to the short-chain dehydrogenases/reductases (SDR) family.</text>
</comment>
<dbReference type="InterPro" id="IPR036291">
    <property type="entry name" value="NAD(P)-bd_dom_sf"/>
</dbReference>
<protein>
    <submittedName>
        <fullName evidence="3">Oxidoreductase, short-chain dehydrogenase/reductase family protein</fullName>
    </submittedName>
</protein>
<dbReference type="Proteomes" id="UP000028931">
    <property type="component" value="Chromosome"/>
</dbReference>
<keyword evidence="2" id="KW-0560">Oxidoreductase</keyword>
<dbReference type="PRINTS" id="PR00081">
    <property type="entry name" value="GDHRDH"/>
</dbReference>